<dbReference type="PANTHER" id="PTHR42879:SF2">
    <property type="entry name" value="3-OXOACYL-[ACYL-CARRIER-PROTEIN] REDUCTASE FABG"/>
    <property type="match status" value="1"/>
</dbReference>
<dbReference type="FunFam" id="3.40.50.720:FF:000084">
    <property type="entry name" value="Short-chain dehydrogenase reductase"/>
    <property type="match status" value="1"/>
</dbReference>
<dbReference type="InterPro" id="IPR036291">
    <property type="entry name" value="NAD(P)-bd_dom_sf"/>
</dbReference>
<gene>
    <name evidence="2" type="ORF">FRD01_15385</name>
</gene>
<dbReference type="PRINTS" id="PR00080">
    <property type="entry name" value="SDRFAMILY"/>
</dbReference>
<dbReference type="Pfam" id="PF13561">
    <property type="entry name" value="adh_short_C2"/>
    <property type="match status" value="1"/>
</dbReference>
<dbReference type="EMBL" id="CP042467">
    <property type="protein sequence ID" value="QED28591.1"/>
    <property type="molecule type" value="Genomic_DNA"/>
</dbReference>
<dbReference type="SUPFAM" id="SSF51735">
    <property type="entry name" value="NAD(P)-binding Rossmann-fold domains"/>
    <property type="match status" value="1"/>
</dbReference>
<name>A0A5B8XTI0_9DELT</name>
<dbReference type="PRINTS" id="PR00081">
    <property type="entry name" value="GDHRDH"/>
</dbReference>
<evidence type="ECO:0000313" key="2">
    <source>
        <dbReference type="EMBL" id="QED28591.1"/>
    </source>
</evidence>
<organism evidence="2 3">
    <name type="scientific">Microvenator marinus</name>
    <dbReference type="NCBI Taxonomy" id="2600177"/>
    <lineage>
        <taxon>Bacteria</taxon>
        <taxon>Deltaproteobacteria</taxon>
        <taxon>Bradymonadales</taxon>
        <taxon>Microvenatoraceae</taxon>
        <taxon>Microvenator</taxon>
    </lineage>
</organism>
<dbReference type="AlphaFoldDB" id="A0A5B8XTI0"/>
<protein>
    <submittedName>
        <fullName evidence="2">SDR family oxidoreductase</fullName>
    </submittedName>
</protein>
<dbReference type="InterPro" id="IPR020904">
    <property type="entry name" value="Sc_DH/Rdtase_CS"/>
</dbReference>
<comment type="similarity">
    <text evidence="1">Belongs to the short-chain dehydrogenases/reductases (SDR) family.</text>
</comment>
<dbReference type="InterPro" id="IPR050259">
    <property type="entry name" value="SDR"/>
</dbReference>
<dbReference type="PANTHER" id="PTHR42879">
    <property type="entry name" value="3-OXOACYL-(ACYL-CARRIER-PROTEIN) REDUCTASE"/>
    <property type="match status" value="1"/>
</dbReference>
<proteinExistence type="inferred from homology"/>
<keyword evidence="3" id="KW-1185">Reference proteome</keyword>
<evidence type="ECO:0000256" key="1">
    <source>
        <dbReference type="ARBA" id="ARBA00006484"/>
    </source>
</evidence>
<dbReference type="PROSITE" id="PS00061">
    <property type="entry name" value="ADH_SHORT"/>
    <property type="match status" value="1"/>
</dbReference>
<dbReference type="Gene3D" id="3.40.50.720">
    <property type="entry name" value="NAD(P)-binding Rossmann-like Domain"/>
    <property type="match status" value="1"/>
</dbReference>
<dbReference type="RefSeq" id="WP_146961157.1">
    <property type="nucleotide sequence ID" value="NZ_CP042467.1"/>
</dbReference>
<dbReference type="KEGG" id="bbae:FRD01_15385"/>
<dbReference type="InterPro" id="IPR002347">
    <property type="entry name" value="SDR_fam"/>
</dbReference>
<dbReference type="Proteomes" id="UP000321595">
    <property type="component" value="Chromosome"/>
</dbReference>
<sequence>MSKVAVITGAGSGIGLATARAFLEAGYVVWGLGRSLPKLEAARAGLGDLADGRFLISGVDVADRGAVDAFFSGLEALDVLVVNHGICLEATLESPESDEVWDQTISINLNGAYNVIRAAAARIRDAGRIVTVSSGLGVRGRAAHQAYSASKHGLNGLTKSVALELAPRRITANAICPGWVATEMSAQNIVDTAIRRGIEPKDLRAEAESGIPIGRFVAPEECAAMILWLASEEAGAITGQAINISGGEF</sequence>
<dbReference type="GO" id="GO:0032787">
    <property type="term" value="P:monocarboxylic acid metabolic process"/>
    <property type="evidence" value="ECO:0007669"/>
    <property type="project" value="UniProtKB-ARBA"/>
</dbReference>
<evidence type="ECO:0000313" key="3">
    <source>
        <dbReference type="Proteomes" id="UP000321595"/>
    </source>
</evidence>
<accession>A0A5B8XTI0</accession>
<dbReference type="OrthoDB" id="5354363at2"/>
<reference evidence="2 3" key="1">
    <citation type="submission" date="2019-08" db="EMBL/GenBank/DDBJ databases">
        <authorList>
            <person name="Liang Q."/>
        </authorList>
    </citation>
    <scope>NUCLEOTIDE SEQUENCE [LARGE SCALE GENOMIC DNA]</scope>
    <source>
        <strain evidence="2 3">V1718</strain>
    </source>
</reference>